<dbReference type="NCBIfam" id="NF041770">
    <property type="entry name" value="CFI_box_CTERM"/>
    <property type="match status" value="1"/>
</dbReference>
<reference evidence="2" key="2">
    <citation type="submission" date="2014-03" db="EMBL/GenBank/DDBJ databases">
        <title>Candidatus Competibacter-lineage genomes retrieved from metagenomes reveal functional metabolic diversity.</title>
        <authorList>
            <person name="McIlroy S.J."/>
            <person name="Albertsen M."/>
            <person name="Andresen E.K."/>
            <person name="Saunders A.M."/>
            <person name="Kristiansen R."/>
            <person name="Stokholm-Bjerregaard M."/>
            <person name="Nielsen K.L."/>
            <person name="Nielsen P.H."/>
        </authorList>
    </citation>
    <scope>NUCLEOTIDE SEQUENCE</scope>
    <source>
        <strain evidence="2">Run_A_D11</strain>
    </source>
</reference>
<comment type="caution">
    <text evidence="2">The sequence shown here is derived from an EMBL/GenBank/DDBJ whole genome shotgun (WGS) entry which is preliminary data.</text>
</comment>
<dbReference type="EMBL" id="CBTJ020000108">
    <property type="protein sequence ID" value="CDI04320.1"/>
    <property type="molecule type" value="Genomic_DNA"/>
</dbReference>
<dbReference type="Proteomes" id="UP000035760">
    <property type="component" value="Unassembled WGS sequence"/>
</dbReference>
<protein>
    <submittedName>
        <fullName evidence="2">Uncharacterized protein</fullName>
    </submittedName>
</protein>
<accession>W6MCT7</accession>
<keyword evidence="3" id="KW-1185">Reference proteome</keyword>
<organism evidence="2 3">
    <name type="scientific">Candidatus Competibacter denitrificans Run_A_D11</name>
    <dbReference type="NCBI Taxonomy" id="1400863"/>
    <lineage>
        <taxon>Bacteria</taxon>
        <taxon>Pseudomonadati</taxon>
        <taxon>Pseudomonadota</taxon>
        <taxon>Gammaproteobacteria</taxon>
        <taxon>Candidatus Competibacteraceae</taxon>
        <taxon>Candidatus Competibacter</taxon>
    </lineage>
</organism>
<feature type="compositionally biased region" description="Basic and acidic residues" evidence="1">
    <location>
        <begin position="34"/>
        <end position="53"/>
    </location>
</feature>
<name>W6MCT7_9GAMM</name>
<proteinExistence type="predicted"/>
<sequence length="152" mass="17768">MAETDHRPVSVSDLAQLARCEQQLLLDQQHGKQRPPERERLAAAGEAEHAHHDRLARHYQGRRARVARDRRCFIASAVYGETAWQTEALRQWRDQVLQPTRIGQRWVQFYYACSPPLARFLIHSPRASRAVRGLLDRFIRRWVLQIAPKESV</sequence>
<dbReference type="RefSeq" id="WP_048676470.1">
    <property type="nucleotide sequence ID" value="NZ_CBTJ020000108.1"/>
</dbReference>
<feature type="region of interest" description="Disordered" evidence="1">
    <location>
        <begin position="27"/>
        <end position="55"/>
    </location>
</feature>
<evidence type="ECO:0000313" key="3">
    <source>
        <dbReference type="Proteomes" id="UP000035760"/>
    </source>
</evidence>
<evidence type="ECO:0000313" key="2">
    <source>
        <dbReference type="EMBL" id="CDI04320.1"/>
    </source>
</evidence>
<evidence type="ECO:0000256" key="1">
    <source>
        <dbReference type="SAM" id="MobiDB-lite"/>
    </source>
</evidence>
<dbReference type="STRING" id="1400863.BN873_950003"/>
<reference evidence="2" key="1">
    <citation type="submission" date="2013-07" db="EMBL/GenBank/DDBJ databases">
        <authorList>
            <person name="McIlroy S."/>
        </authorList>
    </citation>
    <scope>NUCLEOTIDE SEQUENCE [LARGE SCALE GENOMIC DNA]</scope>
    <source>
        <strain evidence="2">Run_A_D11</strain>
    </source>
</reference>
<dbReference type="AlphaFoldDB" id="W6MCT7"/>
<dbReference type="InterPro" id="IPR049886">
    <property type="entry name" value="CFI_box_CTERM_dom"/>
</dbReference>
<gene>
    <name evidence="2" type="ORF">BN873_950003</name>
</gene>